<feature type="binding site" evidence="8">
    <location>
        <position position="604"/>
    </location>
    <ligand>
        <name>ATP</name>
        <dbReference type="ChEBI" id="CHEBI:30616"/>
    </ligand>
</feature>
<keyword evidence="8" id="KW-0862">Zinc</keyword>
<keyword evidence="4 8" id="KW-0648">Protein biosynthesis</keyword>
<dbReference type="CDD" id="cd00818">
    <property type="entry name" value="IleRS_core"/>
    <property type="match status" value="1"/>
</dbReference>
<comment type="similarity">
    <text evidence="8">Belongs to the class-I aminoacyl-tRNA synthetase family. IleS type 2 subfamily.</text>
</comment>
<comment type="subcellular location">
    <subcellularLocation>
        <location evidence="8">Cytoplasm</location>
    </subcellularLocation>
</comment>
<evidence type="ECO:0000313" key="12">
    <source>
        <dbReference type="Proteomes" id="UP001432209"/>
    </source>
</evidence>
<keyword evidence="12" id="KW-1185">Reference proteome</keyword>
<keyword evidence="5 8" id="KW-0030">Aminoacyl-tRNA synthetase</keyword>
<protein>
    <recommendedName>
        <fullName evidence="8">Isoleucine--tRNA ligase</fullName>
        <ecNumber evidence="8">6.1.1.5</ecNumber>
    </recommendedName>
    <alternativeName>
        <fullName evidence="8">Isoleucyl-tRNA synthetase</fullName>
        <shortName evidence="8">IleRS</shortName>
    </alternativeName>
</protein>
<evidence type="ECO:0000259" key="9">
    <source>
        <dbReference type="Pfam" id="PF00133"/>
    </source>
</evidence>
<comment type="catalytic activity">
    <reaction evidence="7 8">
        <text>tRNA(Ile) + L-isoleucine + ATP = L-isoleucyl-tRNA(Ile) + AMP + diphosphate</text>
        <dbReference type="Rhea" id="RHEA:11060"/>
        <dbReference type="Rhea" id="RHEA-COMP:9666"/>
        <dbReference type="Rhea" id="RHEA-COMP:9695"/>
        <dbReference type="ChEBI" id="CHEBI:30616"/>
        <dbReference type="ChEBI" id="CHEBI:33019"/>
        <dbReference type="ChEBI" id="CHEBI:58045"/>
        <dbReference type="ChEBI" id="CHEBI:78442"/>
        <dbReference type="ChEBI" id="CHEBI:78528"/>
        <dbReference type="ChEBI" id="CHEBI:456215"/>
        <dbReference type="EC" id="6.1.1.5"/>
    </reaction>
</comment>
<keyword evidence="2 8" id="KW-0547">Nucleotide-binding</keyword>
<reference evidence="11" key="1">
    <citation type="submission" date="2022-10" db="EMBL/GenBank/DDBJ databases">
        <title>The complete genomes of actinobacterial strains from the NBC collection.</title>
        <authorList>
            <person name="Joergensen T.S."/>
            <person name="Alvarez Arevalo M."/>
            <person name="Sterndorff E.B."/>
            <person name="Faurdal D."/>
            <person name="Vuksanovic O."/>
            <person name="Mourched A.-S."/>
            <person name="Charusanti P."/>
            <person name="Shaw S."/>
            <person name="Blin K."/>
            <person name="Weber T."/>
        </authorList>
    </citation>
    <scope>NUCLEOTIDE SEQUENCE</scope>
    <source>
        <strain evidence="11">NBC_01432</strain>
    </source>
</reference>
<dbReference type="HAMAP" id="MF_02003">
    <property type="entry name" value="Ile_tRNA_synth_type2"/>
    <property type="match status" value="1"/>
</dbReference>
<evidence type="ECO:0000256" key="7">
    <source>
        <dbReference type="ARBA" id="ARBA00048359"/>
    </source>
</evidence>
<keyword evidence="1 8" id="KW-0436">Ligase</keyword>
<dbReference type="InterPro" id="IPR013155">
    <property type="entry name" value="M/V/L/I-tRNA-synth_anticd-bd"/>
</dbReference>
<dbReference type="Gene3D" id="1.10.730.10">
    <property type="entry name" value="Isoleucyl-tRNA Synthetase, Domain 1"/>
    <property type="match status" value="1"/>
</dbReference>
<dbReference type="InterPro" id="IPR014729">
    <property type="entry name" value="Rossmann-like_a/b/a_fold"/>
</dbReference>
<dbReference type="RefSeq" id="WP_329079891.1">
    <property type="nucleotide sequence ID" value="NZ_CP108849.2"/>
</dbReference>
<evidence type="ECO:0000259" key="10">
    <source>
        <dbReference type="Pfam" id="PF08264"/>
    </source>
</evidence>
<feature type="short sequence motif" description="'KMSKS' region" evidence="8">
    <location>
        <begin position="601"/>
        <end position="605"/>
    </location>
</feature>
<dbReference type="PANTHER" id="PTHR42780:SF1">
    <property type="entry name" value="ISOLEUCINE--TRNA LIGASE, CYTOPLASMIC"/>
    <property type="match status" value="1"/>
</dbReference>
<dbReference type="EC" id="6.1.1.5" evidence="8"/>
<dbReference type="Pfam" id="PF00133">
    <property type="entry name" value="tRNA-synt_1"/>
    <property type="match status" value="1"/>
</dbReference>
<organism evidence="11 12">
    <name type="scientific">Streptomyces niveus</name>
    <name type="common">Streptomyces spheroides</name>
    <dbReference type="NCBI Taxonomy" id="193462"/>
    <lineage>
        <taxon>Bacteria</taxon>
        <taxon>Bacillati</taxon>
        <taxon>Actinomycetota</taxon>
        <taxon>Actinomycetes</taxon>
        <taxon>Kitasatosporales</taxon>
        <taxon>Streptomycetaceae</taxon>
        <taxon>Streptomyces</taxon>
    </lineage>
</organism>
<accession>A0ABZ2AC32</accession>
<dbReference type="SUPFAM" id="SSF47323">
    <property type="entry name" value="Anticodon-binding domain of a subclass of class I aminoacyl-tRNA synthetases"/>
    <property type="match status" value="1"/>
</dbReference>
<dbReference type="Pfam" id="PF08264">
    <property type="entry name" value="Anticodon_1"/>
    <property type="match status" value="1"/>
</dbReference>
<keyword evidence="8" id="KW-0479">Metal-binding</keyword>
<dbReference type="InterPro" id="IPR002301">
    <property type="entry name" value="Ile-tRNA-ligase"/>
</dbReference>
<dbReference type="NCBIfam" id="TIGR00392">
    <property type="entry name" value="ileS"/>
    <property type="match status" value="1"/>
</dbReference>
<evidence type="ECO:0000256" key="8">
    <source>
        <dbReference type="HAMAP-Rule" id="MF_02003"/>
    </source>
</evidence>
<gene>
    <name evidence="8 11" type="primary">ileS</name>
    <name evidence="11" type="ORF">OG442_31990</name>
</gene>
<comment type="cofactor">
    <cofactor evidence="8">
        <name>Zn(2+)</name>
        <dbReference type="ChEBI" id="CHEBI:29105"/>
    </cofactor>
</comment>
<dbReference type="PRINTS" id="PR00984">
    <property type="entry name" value="TRNASYNTHILE"/>
</dbReference>
<feature type="short sequence motif" description="'HIGH' region" evidence="8">
    <location>
        <begin position="52"/>
        <end position="62"/>
    </location>
</feature>
<evidence type="ECO:0000256" key="3">
    <source>
        <dbReference type="ARBA" id="ARBA00022840"/>
    </source>
</evidence>
<feature type="domain" description="Methionyl/Valyl/Leucyl/Isoleucyl-tRNA synthetase anticodon-binding" evidence="10">
    <location>
        <begin position="688"/>
        <end position="833"/>
    </location>
</feature>
<dbReference type="Gene3D" id="3.40.50.620">
    <property type="entry name" value="HUPs"/>
    <property type="match status" value="2"/>
</dbReference>
<proteinExistence type="inferred from homology"/>
<evidence type="ECO:0000256" key="1">
    <source>
        <dbReference type="ARBA" id="ARBA00022598"/>
    </source>
</evidence>
<dbReference type="Pfam" id="PF19302">
    <property type="entry name" value="DUF5915"/>
    <property type="match status" value="1"/>
</dbReference>
<dbReference type="Gene3D" id="3.90.740.10">
    <property type="entry name" value="Valyl/Leucyl/Isoleucyl-tRNA synthetase, editing domain"/>
    <property type="match status" value="1"/>
</dbReference>
<keyword evidence="8" id="KW-0963">Cytoplasm</keyword>
<dbReference type="EMBL" id="CP109495">
    <property type="protein sequence ID" value="WUX55779.1"/>
    <property type="molecule type" value="Genomic_DNA"/>
</dbReference>
<dbReference type="SUPFAM" id="SSF52374">
    <property type="entry name" value="Nucleotidylyl transferase"/>
    <property type="match status" value="1"/>
</dbReference>
<dbReference type="InterPro" id="IPR002300">
    <property type="entry name" value="aa-tRNA-synth_Ia"/>
</dbReference>
<comment type="domain">
    <text evidence="8">IleRS has two distinct active sites: one for aminoacylation and one for editing. The misactivated valine is translocated from the active site to the editing site, which sterically excludes the correctly activated isoleucine. The single editing site contains two valyl binding pockets, one specific for each substrate (Val-AMP or Val-tRNA(Ile)).</text>
</comment>
<dbReference type="CDD" id="cd07961">
    <property type="entry name" value="Anticodon_Ia_Ile_ABEc"/>
    <property type="match status" value="1"/>
</dbReference>
<comment type="function">
    <text evidence="6 8">Catalyzes the attachment of isoleucine to tRNA(Ile). As IleRS can inadvertently accommodate and process structurally similar amino acids such as valine, to avoid such errors it has two additional distinct tRNA(Ile)-dependent editing activities. One activity is designated as 'pretransfer' editing and involves the hydrolysis of activated Val-AMP. The other activity is designated 'posttransfer' editing and involves deacylation of mischarged Val-tRNA(Ile).</text>
</comment>
<name>A0ABZ2AC32_STRNV</name>
<dbReference type="InterPro" id="IPR023586">
    <property type="entry name" value="Ile-tRNA-ligase_type2"/>
</dbReference>
<dbReference type="GO" id="GO:0004822">
    <property type="term" value="F:isoleucine-tRNA ligase activity"/>
    <property type="evidence" value="ECO:0007669"/>
    <property type="project" value="UniProtKB-EC"/>
</dbReference>
<sequence length="1049" mass="116662">MTPPQYSQVPAQVDLPALEHAVLTFWRDNKVFDKTLAQSEGRPEWVFYEGPPTANGMPGAHHIEARVFKDVFPRFRTMRGYHVARKAGWDCHGLPVEIAVEKELGFTGKQDIEKYGIAEFNEKCRDSVTRHTDAFAELTTRMGYWVDLDDAYQTMNPEYIESVWWSLKEIFNKGLLVQDHRVAPWCPRDQTSLSDHELAQGYETIVDPSVFVRFPLTSGPLAGDAALLVWTTTPWTLVSNTAVAAHPDVTYVVATNGTEKLVVAEPLVEKALGEDGWELTGERFTGREMERWTYERPFSLIDFPEGSEAHYVVNAEYVTTEDGTGLVHQSPAFGADDLVVCRAYGLPVVNPVRPDGTFEADVPLVGGVFFKKADEALTADLDARGLLFRHVPYEHSYPHCWRCHTALLYYAQPSWYIRTTAVKDRLLEENEKTNWFPDSVKHGRYGDWLNNNVDWSLSRNRYWGTPLPIWTCEDGHLTCVGSRAELTELSGADQSSLDPHRPFIDAVTFPCPACGQTATRVPEVIDAWYDSGSMPFAQWGYPYKNKDLFEKRYPAQFISEAIDQTRGWFYTLMAVGTLVFDKSSYENVVCLGHILAEDGRKMSKHLGNILQPIPLMERHGADAVRWFMAAGGSPWAARRVGDTTIQEVVRKTLLTYWNTVAFQALYARTSGWAPSAADPAPSERPVLDRWLLSELHALVDQSTKAMDAYDTQRIGKLLSAFVDDLSNWYVRRSRRRFWQGDKAALRTLHEVVETVTRLMAPLTPFITERVWQDMVVPVTPDAPESVHLSSWPEPDLTAIDPALSRQMTLVRRLVELGRATRAESGVKTRQPLSRALVAAAGFETLSPDLRAQILEELNVTSLASLSEVGGSLVDTTAKANFRALGKRFGKGVQAVAKAVADTDAAALSAALRDTGTASVTVDGEPVSLAPDEVIITETPREGWSVASDSGATVALDLEITPELRLAGLARDAIRLIQEARKNSGLDVADRIAVRWSSTTPETNSALSTHASLISDEVLAVDFTPAPPDATFGPAFTDEGLSLTFHLRKV</sequence>
<evidence type="ECO:0000256" key="4">
    <source>
        <dbReference type="ARBA" id="ARBA00022917"/>
    </source>
</evidence>
<comment type="subunit">
    <text evidence="8">Monomer.</text>
</comment>
<keyword evidence="3 8" id="KW-0067">ATP-binding</keyword>
<feature type="domain" description="Aminoacyl-tRNA synthetase class Ia" evidence="9">
    <location>
        <begin position="22"/>
        <end position="629"/>
    </location>
</feature>
<evidence type="ECO:0000256" key="6">
    <source>
        <dbReference type="ARBA" id="ARBA00025217"/>
    </source>
</evidence>
<dbReference type="InterPro" id="IPR009008">
    <property type="entry name" value="Val/Leu/Ile-tRNA-synth_edit"/>
</dbReference>
<dbReference type="SUPFAM" id="SSF50677">
    <property type="entry name" value="ValRS/IleRS/LeuRS editing domain"/>
    <property type="match status" value="1"/>
</dbReference>
<evidence type="ECO:0000256" key="5">
    <source>
        <dbReference type="ARBA" id="ARBA00023146"/>
    </source>
</evidence>
<dbReference type="PANTHER" id="PTHR42780">
    <property type="entry name" value="SOLEUCYL-TRNA SYNTHETASE"/>
    <property type="match status" value="1"/>
</dbReference>
<dbReference type="Proteomes" id="UP001432209">
    <property type="component" value="Chromosome"/>
</dbReference>
<evidence type="ECO:0000313" key="11">
    <source>
        <dbReference type="EMBL" id="WUX55779.1"/>
    </source>
</evidence>
<dbReference type="InterPro" id="IPR009080">
    <property type="entry name" value="tRNAsynth_Ia_anticodon-bd"/>
</dbReference>
<dbReference type="InterPro" id="IPR033709">
    <property type="entry name" value="Anticodon_Ile_ABEc"/>
</dbReference>
<evidence type="ECO:0000256" key="2">
    <source>
        <dbReference type="ARBA" id="ARBA00022741"/>
    </source>
</evidence>